<gene>
    <name evidence="4" type="ORF">DLK05_12620</name>
</gene>
<dbReference type="AlphaFoldDB" id="A0A434AGL2"/>
<proteinExistence type="inferred from homology"/>
<dbReference type="SUPFAM" id="SSF55120">
    <property type="entry name" value="Pseudouridine synthase"/>
    <property type="match status" value="1"/>
</dbReference>
<dbReference type="InterPro" id="IPR050188">
    <property type="entry name" value="RluA_PseudoU_synthase"/>
</dbReference>
<name>A0A434AGL2_9BACT</name>
<accession>A0A434AGL2</accession>
<dbReference type="GO" id="GO:0001522">
    <property type="term" value="P:pseudouridine synthesis"/>
    <property type="evidence" value="ECO:0007669"/>
    <property type="project" value="InterPro"/>
</dbReference>
<keyword evidence="2" id="KW-0413">Isomerase</keyword>
<evidence type="ECO:0000313" key="5">
    <source>
        <dbReference type="Proteomes" id="UP000282985"/>
    </source>
</evidence>
<organism evidence="4 5">
    <name type="scientific">Ancylomarina longa</name>
    <dbReference type="NCBI Taxonomy" id="2487017"/>
    <lineage>
        <taxon>Bacteria</taxon>
        <taxon>Pseudomonadati</taxon>
        <taxon>Bacteroidota</taxon>
        <taxon>Bacteroidia</taxon>
        <taxon>Marinilabiliales</taxon>
        <taxon>Marinifilaceae</taxon>
        <taxon>Ancylomarina</taxon>
    </lineage>
</organism>
<dbReference type="PANTHER" id="PTHR21600:SF83">
    <property type="entry name" value="PSEUDOURIDYLATE SYNTHASE RPUSD4, MITOCHONDRIAL"/>
    <property type="match status" value="1"/>
</dbReference>
<dbReference type="Proteomes" id="UP000282985">
    <property type="component" value="Unassembled WGS sequence"/>
</dbReference>
<dbReference type="GO" id="GO:0140098">
    <property type="term" value="F:catalytic activity, acting on RNA"/>
    <property type="evidence" value="ECO:0007669"/>
    <property type="project" value="UniProtKB-ARBA"/>
</dbReference>
<reference evidence="4 5" key="1">
    <citation type="submission" date="2018-11" db="EMBL/GenBank/DDBJ databases">
        <title>Parancylomarina longa gen. nov., sp. nov., isolated from sediments of southern Okinawa.</title>
        <authorList>
            <person name="Fu T."/>
        </authorList>
    </citation>
    <scope>NUCLEOTIDE SEQUENCE [LARGE SCALE GENOMIC DNA]</scope>
    <source>
        <strain evidence="4 5">T3-2 S1-C</strain>
    </source>
</reference>
<dbReference type="InterPro" id="IPR020103">
    <property type="entry name" value="PsdUridine_synth_cat_dom_sf"/>
</dbReference>
<evidence type="ECO:0000313" key="4">
    <source>
        <dbReference type="EMBL" id="RUT73545.1"/>
    </source>
</evidence>
<comment type="similarity">
    <text evidence="1">Belongs to the pseudouridine synthase RluA family.</text>
</comment>
<dbReference type="GO" id="GO:0006396">
    <property type="term" value="P:RNA processing"/>
    <property type="evidence" value="ECO:0007669"/>
    <property type="project" value="UniProtKB-ARBA"/>
</dbReference>
<dbReference type="OrthoDB" id="9807829at2"/>
<evidence type="ECO:0000256" key="2">
    <source>
        <dbReference type="ARBA" id="ARBA00023235"/>
    </source>
</evidence>
<dbReference type="InterPro" id="IPR006145">
    <property type="entry name" value="PsdUridine_synth_RsuA/RluA"/>
</dbReference>
<keyword evidence="5" id="KW-1185">Reference proteome</keyword>
<dbReference type="CDD" id="cd02869">
    <property type="entry name" value="PseudoU_synth_RluA_like"/>
    <property type="match status" value="1"/>
</dbReference>
<evidence type="ECO:0000256" key="1">
    <source>
        <dbReference type="ARBA" id="ARBA00010876"/>
    </source>
</evidence>
<feature type="domain" description="Pseudouridine synthase RsuA/RluA-like" evidence="3">
    <location>
        <begin position="14"/>
        <end position="172"/>
    </location>
</feature>
<dbReference type="RefSeq" id="WP_127344329.1">
    <property type="nucleotide sequence ID" value="NZ_RJJX01000019.1"/>
</dbReference>
<sequence length="234" mass="26973">MAREKLEILYEDNHIIAINKKCKDIVQGDKTGDEPLSEKVKAYIKKKYDKPGDVFIGVPHRIDRPVSGVVIFAKTSKALTRLNKMFQQKGEEINKIYWAIVRDCPRADEERLTHYLLRNEEKNRTNVFDKPKGKAKEATLEYRLLSRSQKYFLLEVKLFTGRHHQIRAQLAKIGIPIRGDLKYGAPRSKTGGGIGLHAREISFIHPVKQEPITIKAPVPKDDNLWKEFEKMVEA</sequence>
<dbReference type="EMBL" id="RJJX01000019">
    <property type="protein sequence ID" value="RUT73545.1"/>
    <property type="molecule type" value="Genomic_DNA"/>
</dbReference>
<dbReference type="Pfam" id="PF00849">
    <property type="entry name" value="PseudoU_synth_2"/>
    <property type="match status" value="1"/>
</dbReference>
<comment type="caution">
    <text evidence="4">The sequence shown here is derived from an EMBL/GenBank/DDBJ whole genome shotgun (WGS) entry which is preliminary data.</text>
</comment>
<dbReference type="Gene3D" id="3.30.2350.10">
    <property type="entry name" value="Pseudouridine synthase"/>
    <property type="match status" value="1"/>
</dbReference>
<dbReference type="PANTHER" id="PTHR21600">
    <property type="entry name" value="MITOCHONDRIAL RNA PSEUDOURIDINE SYNTHASE"/>
    <property type="match status" value="1"/>
</dbReference>
<dbReference type="GO" id="GO:0009982">
    <property type="term" value="F:pseudouridine synthase activity"/>
    <property type="evidence" value="ECO:0007669"/>
    <property type="project" value="InterPro"/>
</dbReference>
<protein>
    <submittedName>
        <fullName evidence="4">RNA pseudouridine synthase</fullName>
    </submittedName>
</protein>
<dbReference type="GO" id="GO:0003723">
    <property type="term" value="F:RNA binding"/>
    <property type="evidence" value="ECO:0007669"/>
    <property type="project" value="InterPro"/>
</dbReference>
<evidence type="ECO:0000259" key="3">
    <source>
        <dbReference type="Pfam" id="PF00849"/>
    </source>
</evidence>